<dbReference type="EnsemblProtists" id="PYU1_T006629">
    <property type="protein sequence ID" value="PYU1_T006629"/>
    <property type="gene ID" value="PYU1_G006617"/>
</dbReference>
<name>K3WNT7_GLOUD</name>
<reference evidence="3" key="1">
    <citation type="journal article" date="2010" name="Genome Biol.">
        <title>Genome sequence of the necrotrophic plant pathogen Pythium ultimum reveals original pathogenicity mechanisms and effector repertoire.</title>
        <authorList>
            <person name="Levesque C.A."/>
            <person name="Brouwer H."/>
            <person name="Cano L."/>
            <person name="Hamilton J.P."/>
            <person name="Holt C."/>
            <person name="Huitema E."/>
            <person name="Raffaele S."/>
            <person name="Robideau G.P."/>
            <person name="Thines M."/>
            <person name="Win J."/>
            <person name="Zerillo M.M."/>
            <person name="Beakes G.W."/>
            <person name="Boore J.L."/>
            <person name="Busam D."/>
            <person name="Dumas B."/>
            <person name="Ferriera S."/>
            <person name="Fuerstenberg S.I."/>
            <person name="Gachon C.M."/>
            <person name="Gaulin E."/>
            <person name="Govers F."/>
            <person name="Grenville-Briggs L."/>
            <person name="Horner N."/>
            <person name="Hostetler J."/>
            <person name="Jiang R.H."/>
            <person name="Johnson J."/>
            <person name="Krajaejun T."/>
            <person name="Lin H."/>
            <person name="Meijer H.J."/>
            <person name="Moore B."/>
            <person name="Morris P."/>
            <person name="Phuntmart V."/>
            <person name="Puiu D."/>
            <person name="Shetty J."/>
            <person name="Stajich J.E."/>
            <person name="Tripathy S."/>
            <person name="Wawra S."/>
            <person name="van West P."/>
            <person name="Whitty B.R."/>
            <person name="Coutinho P.M."/>
            <person name="Henrissat B."/>
            <person name="Martin F."/>
            <person name="Thomas P.D."/>
            <person name="Tyler B.M."/>
            <person name="De Vries R.P."/>
            <person name="Kamoun S."/>
            <person name="Yandell M."/>
            <person name="Tisserat N."/>
            <person name="Buell C.R."/>
        </authorList>
    </citation>
    <scope>NUCLEOTIDE SEQUENCE</scope>
    <source>
        <strain evidence="3">DAOM:BR144</strain>
    </source>
</reference>
<evidence type="ECO:0000313" key="3">
    <source>
        <dbReference type="Proteomes" id="UP000019132"/>
    </source>
</evidence>
<keyword evidence="3" id="KW-1185">Reference proteome</keyword>
<dbReference type="VEuPathDB" id="FungiDB:PYU1_G006617"/>
<protein>
    <recommendedName>
        <fullName evidence="4">BZIP domain-containing protein</fullName>
    </recommendedName>
</protein>
<dbReference type="InParanoid" id="K3WNT7"/>
<reference evidence="3" key="2">
    <citation type="submission" date="2010-04" db="EMBL/GenBank/DDBJ databases">
        <authorList>
            <person name="Buell R."/>
            <person name="Hamilton J."/>
            <person name="Hostetler J."/>
        </authorList>
    </citation>
    <scope>NUCLEOTIDE SEQUENCE [LARGE SCALE GENOMIC DNA]</scope>
    <source>
        <strain evidence="3">DAOM:BR144</strain>
    </source>
</reference>
<evidence type="ECO:0008006" key="4">
    <source>
        <dbReference type="Google" id="ProtNLM"/>
    </source>
</evidence>
<reference evidence="2" key="3">
    <citation type="submission" date="2015-02" db="UniProtKB">
        <authorList>
            <consortium name="EnsemblProtists"/>
        </authorList>
    </citation>
    <scope>IDENTIFICATION</scope>
    <source>
        <strain evidence="2">DAOM BR144</strain>
    </source>
</reference>
<organism evidence="2 3">
    <name type="scientific">Globisporangium ultimum (strain ATCC 200006 / CBS 805.95 / DAOM BR144)</name>
    <name type="common">Pythium ultimum</name>
    <dbReference type="NCBI Taxonomy" id="431595"/>
    <lineage>
        <taxon>Eukaryota</taxon>
        <taxon>Sar</taxon>
        <taxon>Stramenopiles</taxon>
        <taxon>Oomycota</taxon>
        <taxon>Peronosporomycetes</taxon>
        <taxon>Pythiales</taxon>
        <taxon>Pythiaceae</taxon>
        <taxon>Globisporangium</taxon>
    </lineage>
</organism>
<proteinExistence type="predicted"/>
<dbReference type="OMA" id="FASFTHV"/>
<feature type="region of interest" description="Disordered" evidence="1">
    <location>
        <begin position="317"/>
        <end position="348"/>
    </location>
</feature>
<evidence type="ECO:0000313" key="2">
    <source>
        <dbReference type="EnsemblProtists" id="PYU1_T006629"/>
    </source>
</evidence>
<evidence type="ECO:0000256" key="1">
    <source>
        <dbReference type="SAM" id="MobiDB-lite"/>
    </source>
</evidence>
<dbReference type="EMBL" id="GL376635">
    <property type="status" value="NOT_ANNOTATED_CDS"/>
    <property type="molecule type" value="Genomic_DNA"/>
</dbReference>
<feature type="compositionally biased region" description="Low complexity" evidence="1">
    <location>
        <begin position="332"/>
        <end position="348"/>
    </location>
</feature>
<accession>K3WNT7</accession>
<dbReference type="eggNOG" id="ENOG502S457">
    <property type="taxonomic scope" value="Eukaryota"/>
</dbReference>
<sequence length="360" mass="40484">MPLQLYALYEEDASPSPPGSSYAVAPLVAATAAAVVIQKPKPKAPRRLRKDNSARAKRYRAKKKTQLDLTLAEVAALRAHVRDLSTFKQVYMEKSLHTSYTSTGSPLRLVHEYFEVFRYGMQVPPGRRRELSGETQAQMISSQRQEQFLEAMVRPDCQFGDTIGTAHVVEQWKRYSTFYTSLFLEFVSFRMHVVANCSIVTTSGVLHMRFARKTIENLFPHVLSNEALVQVLLGRELHLKYTDHFYFDSEGKVEKYELAPEMIEALYEIVGNLEDVALLLGGALIEDRAVILKEADDVVTVLDEESEDVFVERAEQTQEKLIDGDMEEDQTDTTATTPSSSSSTVASPQPMAMDLGFILS</sequence>
<dbReference type="AlphaFoldDB" id="K3WNT7"/>
<dbReference type="Proteomes" id="UP000019132">
    <property type="component" value="Unassembled WGS sequence"/>
</dbReference>
<dbReference type="HOGENOM" id="CLU_050616_0_0_1"/>